<evidence type="ECO:0000256" key="2">
    <source>
        <dbReference type="ARBA" id="ARBA00023242"/>
    </source>
</evidence>
<dbReference type="GO" id="GO:0005634">
    <property type="term" value="C:nucleus"/>
    <property type="evidence" value="ECO:0007669"/>
    <property type="project" value="UniProtKB-SubCell"/>
</dbReference>
<feature type="region of interest" description="Disordered" evidence="3">
    <location>
        <begin position="42"/>
        <end position="66"/>
    </location>
</feature>
<feature type="compositionally biased region" description="Basic residues" evidence="3">
    <location>
        <begin position="57"/>
        <end position="66"/>
    </location>
</feature>
<keyword evidence="6" id="KW-1185">Reference proteome</keyword>
<dbReference type="InterPro" id="IPR018501">
    <property type="entry name" value="DDT_dom"/>
</dbReference>
<name>A0A8X7TKB4_BRACI</name>
<evidence type="ECO:0000259" key="4">
    <source>
        <dbReference type="Pfam" id="PF02791"/>
    </source>
</evidence>
<organism evidence="5 6">
    <name type="scientific">Brassica carinata</name>
    <name type="common">Ethiopian mustard</name>
    <name type="synonym">Abyssinian cabbage</name>
    <dbReference type="NCBI Taxonomy" id="52824"/>
    <lineage>
        <taxon>Eukaryota</taxon>
        <taxon>Viridiplantae</taxon>
        <taxon>Streptophyta</taxon>
        <taxon>Embryophyta</taxon>
        <taxon>Tracheophyta</taxon>
        <taxon>Spermatophyta</taxon>
        <taxon>Magnoliopsida</taxon>
        <taxon>eudicotyledons</taxon>
        <taxon>Gunneridae</taxon>
        <taxon>Pentapetalae</taxon>
        <taxon>rosids</taxon>
        <taxon>malvids</taxon>
        <taxon>Brassicales</taxon>
        <taxon>Brassicaceae</taxon>
        <taxon>Brassiceae</taxon>
        <taxon>Brassica</taxon>
    </lineage>
</organism>
<feature type="compositionally biased region" description="Polar residues" evidence="3">
    <location>
        <begin position="223"/>
        <end position="233"/>
    </location>
</feature>
<dbReference type="Proteomes" id="UP000886595">
    <property type="component" value="Unassembled WGS sequence"/>
</dbReference>
<evidence type="ECO:0000313" key="5">
    <source>
        <dbReference type="EMBL" id="KAG2244799.1"/>
    </source>
</evidence>
<evidence type="ECO:0000256" key="3">
    <source>
        <dbReference type="SAM" id="MobiDB-lite"/>
    </source>
</evidence>
<proteinExistence type="predicted"/>
<dbReference type="EMBL" id="JAAMPC010000054">
    <property type="protein sequence ID" value="KAG2244799.1"/>
    <property type="molecule type" value="Genomic_DNA"/>
</dbReference>
<evidence type="ECO:0000256" key="1">
    <source>
        <dbReference type="ARBA" id="ARBA00004123"/>
    </source>
</evidence>
<dbReference type="PANTHER" id="PTHR46508:SF5">
    <property type="entry name" value="PHD-FINGER AND DNA BINDING DOMAIN-CONTAINING PROTEIN"/>
    <property type="match status" value="1"/>
</dbReference>
<protein>
    <recommendedName>
        <fullName evidence="4">DDT domain-containing protein</fullName>
    </recommendedName>
</protein>
<keyword evidence="2" id="KW-0539">Nucleus</keyword>
<reference evidence="5 6" key="1">
    <citation type="submission" date="2020-02" db="EMBL/GenBank/DDBJ databases">
        <authorList>
            <person name="Ma Q."/>
            <person name="Huang Y."/>
            <person name="Song X."/>
            <person name="Pei D."/>
        </authorList>
    </citation>
    <scope>NUCLEOTIDE SEQUENCE [LARGE SCALE GENOMIC DNA]</scope>
    <source>
        <strain evidence="5">Sxm20200214</strain>
        <tissue evidence="5">Leaf</tissue>
    </source>
</reference>
<dbReference type="OrthoDB" id="784962at2759"/>
<comment type="caution">
    <text evidence="5">The sequence shown here is derived from an EMBL/GenBank/DDBJ whole genome shotgun (WGS) entry which is preliminary data.</text>
</comment>
<dbReference type="Pfam" id="PF02791">
    <property type="entry name" value="DDT"/>
    <property type="match status" value="1"/>
</dbReference>
<feature type="domain" description="DDT" evidence="4">
    <location>
        <begin position="305"/>
        <end position="344"/>
    </location>
</feature>
<sequence>MEWVGKAVRKEIEGVGLCSGTVRSHDSSRNFENGLTEVSESADLAMGEGGSQAKQPRVGRRRTRTRSRGEIITSEVINDDGVGEESCFGGNVDLNCGPVEATTTLGLDLNRAFDLTTGLDLDLNLNEGLGLVNVSIDYEEGSRVKRRGFIDLNMDARCDLSPRKEGGGFDLNLEANMDNNDIVQETNMQGQQETEEYKEVHVAEVSSVQLFEEIGKQDVVSPQDLNTPESNGAEQDLDHDAKTPRLRRSARRALARFSSSSAITACLADEVSPSPSVSSLTEEKTWVVEGKAAEDLSVPPPKADTLLFLSPFELEDFVESLRCMSPSLLFDSIHVSVLQILRKHLENLVAEGDPSAIACLRSLDWDMLDVVNYPLLWSNTYCFLVLRTTLEWI</sequence>
<gene>
    <name evidence="5" type="ORF">Bca52824_093365</name>
</gene>
<feature type="region of interest" description="Disordered" evidence="3">
    <location>
        <begin position="219"/>
        <end position="242"/>
    </location>
</feature>
<evidence type="ECO:0000313" key="6">
    <source>
        <dbReference type="Proteomes" id="UP000886595"/>
    </source>
</evidence>
<dbReference type="PANTHER" id="PTHR46508">
    <property type="entry name" value="PHD FINGER FAMILY PROTEIN"/>
    <property type="match status" value="1"/>
</dbReference>
<accession>A0A8X7TKB4</accession>
<dbReference type="AlphaFoldDB" id="A0A8X7TKB4"/>
<comment type="subcellular location">
    <subcellularLocation>
        <location evidence="1">Nucleus</location>
    </subcellularLocation>
</comment>